<feature type="transmembrane region" description="Helical" evidence="6">
    <location>
        <begin position="304"/>
        <end position="325"/>
    </location>
</feature>
<feature type="transmembrane region" description="Helical" evidence="6">
    <location>
        <begin position="148"/>
        <end position="169"/>
    </location>
</feature>
<keyword evidence="2 6" id="KW-0812">Transmembrane</keyword>
<dbReference type="SUPFAM" id="SSF81321">
    <property type="entry name" value="Family A G protein-coupled receptor-like"/>
    <property type="match status" value="1"/>
</dbReference>
<evidence type="ECO:0008006" key="9">
    <source>
        <dbReference type="Google" id="ProtNLM"/>
    </source>
</evidence>
<evidence type="ECO:0000256" key="6">
    <source>
        <dbReference type="SAM" id="Phobius"/>
    </source>
</evidence>
<evidence type="ECO:0000313" key="7">
    <source>
        <dbReference type="EMBL" id="CAE6487442.1"/>
    </source>
</evidence>
<dbReference type="GO" id="GO:0004930">
    <property type="term" value="F:G protein-coupled receptor activity"/>
    <property type="evidence" value="ECO:0007669"/>
    <property type="project" value="TreeGrafter"/>
</dbReference>
<comment type="caution">
    <text evidence="7">The sequence shown here is derived from an EMBL/GenBank/DDBJ whole genome shotgun (WGS) entry which is preliminary data.</text>
</comment>
<evidence type="ECO:0000313" key="8">
    <source>
        <dbReference type="Proteomes" id="UP000663853"/>
    </source>
</evidence>
<dbReference type="Gene3D" id="1.20.1070.10">
    <property type="entry name" value="Rhodopsin 7-helix transmembrane proteins"/>
    <property type="match status" value="1"/>
</dbReference>
<dbReference type="AlphaFoldDB" id="A0A8H3H726"/>
<dbReference type="PANTHER" id="PTHR23112">
    <property type="entry name" value="G PROTEIN-COUPLED RECEPTOR 157-RELATED"/>
    <property type="match status" value="1"/>
</dbReference>
<accession>A0A8H3H726</accession>
<sequence length="376" mass="41815">MESRPPRPEDTFTKFTDGSTEALVICGISVTLISLSTAAVARVVFVIIRNSTSPTAGRILPHRHFPLRERMLLGLFISHLWTSTIILTSHLMSLSRSSQVFLGQFCYVQTIAVSTGVLTTHLWTIALAVITYLCLAHPLGSIIPRIEGAWFGIGLWIYALAIGLSTALWKLDGAMYIGGYCDFGGEVWKYGELMNLVPRLCVLLTIFSIYIQLHMLLRSRRRSVKNASQSKTEDDSQELGGLSRLEGPHRMPLECNYLRSSIKEENRLELWESGPAVCENQTISSPNMITESVADLINRKARTLILLFPLSYTILVIVSLSKLVYDATNSKPSIALHATARWTLFLQGTLDALTYGWAGARLRQSVRKLEGQQCGP</sequence>
<reference evidence="7" key="1">
    <citation type="submission" date="2021-01" db="EMBL/GenBank/DDBJ databases">
        <authorList>
            <person name="Kaushik A."/>
        </authorList>
    </citation>
    <scope>NUCLEOTIDE SEQUENCE</scope>
    <source>
        <strain evidence="7">AG6-10EEA</strain>
    </source>
</reference>
<dbReference type="GO" id="GO:0007189">
    <property type="term" value="P:adenylate cyclase-activating G protein-coupled receptor signaling pathway"/>
    <property type="evidence" value="ECO:0007669"/>
    <property type="project" value="TreeGrafter"/>
</dbReference>
<feature type="region of interest" description="Disordered" evidence="5">
    <location>
        <begin position="227"/>
        <end position="247"/>
    </location>
</feature>
<organism evidence="7 8">
    <name type="scientific">Rhizoctonia solani</name>
    <dbReference type="NCBI Taxonomy" id="456999"/>
    <lineage>
        <taxon>Eukaryota</taxon>
        <taxon>Fungi</taxon>
        <taxon>Dikarya</taxon>
        <taxon>Basidiomycota</taxon>
        <taxon>Agaricomycotina</taxon>
        <taxon>Agaricomycetes</taxon>
        <taxon>Cantharellales</taxon>
        <taxon>Ceratobasidiaceae</taxon>
        <taxon>Rhizoctonia</taxon>
    </lineage>
</organism>
<evidence type="ECO:0000256" key="4">
    <source>
        <dbReference type="ARBA" id="ARBA00023136"/>
    </source>
</evidence>
<proteinExistence type="predicted"/>
<dbReference type="GO" id="GO:0005886">
    <property type="term" value="C:plasma membrane"/>
    <property type="evidence" value="ECO:0007669"/>
    <property type="project" value="TreeGrafter"/>
</dbReference>
<feature type="transmembrane region" description="Helical" evidence="6">
    <location>
        <begin position="196"/>
        <end position="217"/>
    </location>
</feature>
<comment type="subcellular location">
    <subcellularLocation>
        <location evidence="1">Membrane</location>
        <topology evidence="1">Multi-pass membrane protein</topology>
    </subcellularLocation>
</comment>
<keyword evidence="4 6" id="KW-0472">Membrane</keyword>
<feature type="transmembrane region" description="Helical" evidence="6">
    <location>
        <begin position="22"/>
        <end position="48"/>
    </location>
</feature>
<dbReference type="PANTHER" id="PTHR23112:SF0">
    <property type="entry name" value="TRANSMEMBRANE PROTEIN 116"/>
    <property type="match status" value="1"/>
</dbReference>
<dbReference type="EMBL" id="CAJMXA010002804">
    <property type="protein sequence ID" value="CAE6487442.1"/>
    <property type="molecule type" value="Genomic_DNA"/>
</dbReference>
<feature type="transmembrane region" description="Helical" evidence="6">
    <location>
        <begin position="111"/>
        <end position="136"/>
    </location>
</feature>
<evidence type="ECO:0000256" key="5">
    <source>
        <dbReference type="SAM" id="MobiDB-lite"/>
    </source>
</evidence>
<name>A0A8H3H726_9AGAM</name>
<feature type="transmembrane region" description="Helical" evidence="6">
    <location>
        <begin position="72"/>
        <end position="91"/>
    </location>
</feature>
<evidence type="ECO:0000256" key="3">
    <source>
        <dbReference type="ARBA" id="ARBA00022989"/>
    </source>
</evidence>
<gene>
    <name evidence="7" type="ORF">RDB_LOCUS97152</name>
</gene>
<keyword evidence="3 6" id="KW-1133">Transmembrane helix</keyword>
<dbReference type="Proteomes" id="UP000663853">
    <property type="component" value="Unassembled WGS sequence"/>
</dbReference>
<evidence type="ECO:0000256" key="1">
    <source>
        <dbReference type="ARBA" id="ARBA00004141"/>
    </source>
</evidence>
<protein>
    <recommendedName>
        <fullName evidence="9">G-protein coupled receptors family 1 profile domain-containing protein</fullName>
    </recommendedName>
</protein>
<evidence type="ECO:0000256" key="2">
    <source>
        <dbReference type="ARBA" id="ARBA00022692"/>
    </source>
</evidence>